<proteinExistence type="predicted"/>
<gene>
    <name evidence="2" type="ORF">BDY21DRAFT_405089</name>
</gene>
<organism evidence="2 3">
    <name type="scientific">Lineolata rhizophorae</name>
    <dbReference type="NCBI Taxonomy" id="578093"/>
    <lineage>
        <taxon>Eukaryota</taxon>
        <taxon>Fungi</taxon>
        <taxon>Dikarya</taxon>
        <taxon>Ascomycota</taxon>
        <taxon>Pezizomycotina</taxon>
        <taxon>Dothideomycetes</taxon>
        <taxon>Dothideomycetes incertae sedis</taxon>
        <taxon>Lineolatales</taxon>
        <taxon>Lineolataceae</taxon>
        <taxon>Lineolata</taxon>
    </lineage>
</organism>
<sequence>MTLFRRGVRLDLQRARALQDLDEECMSCGGILLLRLEHLQSFELSGLDSLASR</sequence>
<name>A0A6A6NLX5_9PEZI</name>
<dbReference type="Proteomes" id="UP000799766">
    <property type="component" value="Unassembled WGS sequence"/>
</dbReference>
<dbReference type="EMBL" id="MU001705">
    <property type="protein sequence ID" value="KAF2452686.1"/>
    <property type="molecule type" value="Genomic_DNA"/>
</dbReference>
<protein>
    <recommendedName>
        <fullName evidence="1">DUF3638 domain-containing protein</fullName>
    </recommendedName>
</protein>
<dbReference type="InterPro" id="IPR022099">
    <property type="entry name" value="DUF3638"/>
</dbReference>
<evidence type="ECO:0000313" key="3">
    <source>
        <dbReference type="Proteomes" id="UP000799766"/>
    </source>
</evidence>
<feature type="domain" description="DUF3638" evidence="1">
    <location>
        <begin position="4"/>
        <end position="52"/>
    </location>
</feature>
<dbReference type="AlphaFoldDB" id="A0A6A6NLX5"/>
<reference evidence="2" key="1">
    <citation type="journal article" date="2020" name="Stud. Mycol.">
        <title>101 Dothideomycetes genomes: a test case for predicting lifestyles and emergence of pathogens.</title>
        <authorList>
            <person name="Haridas S."/>
            <person name="Albert R."/>
            <person name="Binder M."/>
            <person name="Bloem J."/>
            <person name="Labutti K."/>
            <person name="Salamov A."/>
            <person name="Andreopoulos B."/>
            <person name="Baker S."/>
            <person name="Barry K."/>
            <person name="Bills G."/>
            <person name="Bluhm B."/>
            <person name="Cannon C."/>
            <person name="Castanera R."/>
            <person name="Culley D."/>
            <person name="Daum C."/>
            <person name="Ezra D."/>
            <person name="Gonzalez J."/>
            <person name="Henrissat B."/>
            <person name="Kuo A."/>
            <person name="Liang C."/>
            <person name="Lipzen A."/>
            <person name="Lutzoni F."/>
            <person name="Magnuson J."/>
            <person name="Mondo S."/>
            <person name="Nolan M."/>
            <person name="Ohm R."/>
            <person name="Pangilinan J."/>
            <person name="Park H.-J."/>
            <person name="Ramirez L."/>
            <person name="Alfaro M."/>
            <person name="Sun H."/>
            <person name="Tritt A."/>
            <person name="Yoshinaga Y."/>
            <person name="Zwiers L.-H."/>
            <person name="Turgeon B."/>
            <person name="Goodwin S."/>
            <person name="Spatafora J."/>
            <person name="Crous P."/>
            <person name="Grigoriev I."/>
        </authorList>
    </citation>
    <scope>NUCLEOTIDE SEQUENCE</scope>
    <source>
        <strain evidence="2">ATCC 16933</strain>
    </source>
</reference>
<evidence type="ECO:0000259" key="1">
    <source>
        <dbReference type="Pfam" id="PF12340"/>
    </source>
</evidence>
<dbReference type="Pfam" id="PF12340">
    <property type="entry name" value="DUF3638"/>
    <property type="match status" value="1"/>
</dbReference>
<keyword evidence="3" id="KW-1185">Reference proteome</keyword>
<accession>A0A6A6NLX5</accession>
<evidence type="ECO:0000313" key="2">
    <source>
        <dbReference type="EMBL" id="KAF2452686.1"/>
    </source>
</evidence>